<feature type="non-terminal residue" evidence="1">
    <location>
        <position position="124"/>
    </location>
</feature>
<evidence type="ECO:0000313" key="1">
    <source>
        <dbReference type="EMBL" id="KAB4446127.1"/>
    </source>
</evidence>
<evidence type="ECO:0000313" key="2">
    <source>
        <dbReference type="Proteomes" id="UP000460317"/>
    </source>
</evidence>
<dbReference type="AlphaFoldDB" id="A0A7J5JB48"/>
<proteinExistence type="predicted"/>
<dbReference type="Gene3D" id="1.25.40.390">
    <property type="match status" value="1"/>
</dbReference>
<organism evidence="1 2">
    <name type="scientific">Bacteroides thetaiotaomicron</name>
    <dbReference type="NCBI Taxonomy" id="818"/>
    <lineage>
        <taxon>Bacteria</taxon>
        <taxon>Pseudomonadati</taxon>
        <taxon>Bacteroidota</taxon>
        <taxon>Bacteroidia</taxon>
        <taxon>Bacteroidales</taxon>
        <taxon>Bacteroidaceae</taxon>
        <taxon>Bacteroides</taxon>
    </lineage>
</organism>
<gene>
    <name evidence="1" type="ORF">GAN93_25390</name>
</gene>
<dbReference type="EMBL" id="WCSB01000086">
    <property type="protein sequence ID" value="KAB4446127.1"/>
    <property type="molecule type" value="Genomic_DNA"/>
</dbReference>
<dbReference type="SUPFAM" id="SSF48452">
    <property type="entry name" value="TPR-like"/>
    <property type="match status" value="1"/>
</dbReference>
<protein>
    <submittedName>
        <fullName evidence="1">RagB/SusD family nutrient uptake outer membrane protein</fullName>
    </submittedName>
</protein>
<name>A0A7J5JB48_BACT4</name>
<dbReference type="PROSITE" id="PS51257">
    <property type="entry name" value="PROKAR_LIPOPROTEIN"/>
    <property type="match status" value="1"/>
</dbReference>
<reference evidence="1 2" key="1">
    <citation type="journal article" date="2019" name="Nat. Med.">
        <title>A library of human gut bacterial isolates paired with longitudinal multiomics data enables mechanistic microbiome research.</title>
        <authorList>
            <person name="Poyet M."/>
            <person name="Groussin M."/>
            <person name="Gibbons S.M."/>
            <person name="Avila-Pacheco J."/>
            <person name="Jiang X."/>
            <person name="Kearney S.M."/>
            <person name="Perrotta A.R."/>
            <person name="Berdy B."/>
            <person name="Zhao S."/>
            <person name="Lieberman T.D."/>
            <person name="Swanson P.K."/>
            <person name="Smith M."/>
            <person name="Roesemann S."/>
            <person name="Alexander J.E."/>
            <person name="Rich S.A."/>
            <person name="Livny J."/>
            <person name="Vlamakis H."/>
            <person name="Clish C."/>
            <person name="Bullock K."/>
            <person name="Deik A."/>
            <person name="Scott J."/>
            <person name="Pierce K.A."/>
            <person name="Xavier R.J."/>
            <person name="Alm E.J."/>
        </authorList>
    </citation>
    <scope>NUCLEOTIDE SEQUENCE [LARGE SCALE GENOMIC DNA]</scope>
    <source>
        <strain evidence="1 2">BIOML-A165</strain>
    </source>
</reference>
<accession>A0A7J5JB48</accession>
<dbReference type="Proteomes" id="UP000460317">
    <property type="component" value="Unassembled WGS sequence"/>
</dbReference>
<sequence>MKLKNTLIIGLATLTLISCNDFLDVDSPSSYNEDFVFSQETEISRALNGVYASILVGDLYGSAYQKTFNLNSDVDMQMYTGNVATHNSYARFDCDDQGGEIDKYWRASYKAIEDANRFFRGVET</sequence>
<dbReference type="InterPro" id="IPR011990">
    <property type="entry name" value="TPR-like_helical_dom_sf"/>
</dbReference>
<comment type="caution">
    <text evidence="1">The sequence shown here is derived from an EMBL/GenBank/DDBJ whole genome shotgun (WGS) entry which is preliminary data.</text>
</comment>